<feature type="domain" description="YokE-like PH" evidence="2">
    <location>
        <begin position="42"/>
        <end position="132"/>
    </location>
</feature>
<reference evidence="4" key="1">
    <citation type="journal article" date="2019" name="Int. J. Syst. Evol. Microbiol.">
        <title>The Global Catalogue of Microorganisms (GCM) 10K type strain sequencing project: providing services to taxonomists for standard genome sequencing and annotation.</title>
        <authorList>
            <consortium name="The Broad Institute Genomics Platform"/>
            <consortium name="The Broad Institute Genome Sequencing Center for Infectious Disease"/>
            <person name="Wu L."/>
            <person name="Ma J."/>
        </authorList>
    </citation>
    <scope>NUCLEOTIDE SEQUENCE [LARGE SCALE GENOMIC DNA]</scope>
    <source>
        <strain evidence="4">NBRC 104970</strain>
    </source>
</reference>
<evidence type="ECO:0000259" key="2">
    <source>
        <dbReference type="Pfam" id="PF14470"/>
    </source>
</evidence>
<dbReference type="EMBL" id="BSOZ01000005">
    <property type="protein sequence ID" value="GLS03488.1"/>
    <property type="molecule type" value="Genomic_DNA"/>
</dbReference>
<evidence type="ECO:0008006" key="5">
    <source>
        <dbReference type="Google" id="ProtNLM"/>
    </source>
</evidence>
<dbReference type="Pfam" id="PF09851">
    <property type="entry name" value="SHOCT"/>
    <property type="match status" value="1"/>
</dbReference>
<dbReference type="Proteomes" id="UP001156836">
    <property type="component" value="Unassembled WGS sequence"/>
</dbReference>
<evidence type="ECO:0000259" key="1">
    <source>
        <dbReference type="Pfam" id="PF09851"/>
    </source>
</evidence>
<dbReference type="RefSeq" id="WP_018748801.1">
    <property type="nucleotide sequence ID" value="NZ_BSOZ01000005.1"/>
</dbReference>
<name>A0ABQ6BNI6_9NEIS</name>
<evidence type="ECO:0000313" key="3">
    <source>
        <dbReference type="EMBL" id="GLS03488.1"/>
    </source>
</evidence>
<proteinExistence type="predicted"/>
<protein>
    <recommendedName>
        <fullName evidence="5">Phage protein</fullName>
    </recommendedName>
</protein>
<sequence>MAFDFKNAAPAERNVEYKRLAAEIGDDQFFTKKELNHLPEVLADGEQVLGFCSGLMDGNTWLIALTDRRVIFLDKGLLYGLKQTTINLDKINAVTGETGLLLGRIRIQDGAAERTIDNVVKKVVVPFTNRVRDAIAAHQAQSKAAAIVVAPQPTSASSGDEIIEKLERLASLKERGILSQEEFEQQKARILG</sequence>
<gene>
    <name evidence="3" type="ORF">GCM10007860_06320</name>
</gene>
<keyword evidence="4" id="KW-1185">Reference proteome</keyword>
<accession>A0ABQ6BNI6</accession>
<comment type="caution">
    <text evidence="3">The sequence shown here is derived from an EMBL/GenBank/DDBJ whole genome shotgun (WGS) entry which is preliminary data.</text>
</comment>
<dbReference type="InterPro" id="IPR018649">
    <property type="entry name" value="SHOCT"/>
</dbReference>
<evidence type="ECO:0000313" key="4">
    <source>
        <dbReference type="Proteomes" id="UP001156836"/>
    </source>
</evidence>
<dbReference type="Pfam" id="PF14470">
    <property type="entry name" value="bPH_3"/>
    <property type="match status" value="1"/>
</dbReference>
<dbReference type="InterPro" id="IPR039519">
    <property type="entry name" value="YokE-like_PH"/>
</dbReference>
<organism evidence="3 4">
    <name type="scientific">Chitiniphilus shinanonensis</name>
    <dbReference type="NCBI Taxonomy" id="553088"/>
    <lineage>
        <taxon>Bacteria</taxon>
        <taxon>Pseudomonadati</taxon>
        <taxon>Pseudomonadota</taxon>
        <taxon>Betaproteobacteria</taxon>
        <taxon>Neisseriales</taxon>
        <taxon>Chitinibacteraceae</taxon>
        <taxon>Chitiniphilus</taxon>
    </lineage>
</organism>
<feature type="domain" description="SHOCT" evidence="1">
    <location>
        <begin position="164"/>
        <end position="191"/>
    </location>
</feature>